<evidence type="ECO:0000313" key="7">
    <source>
        <dbReference type="Proteomes" id="UP000037460"/>
    </source>
</evidence>
<evidence type="ECO:0000256" key="3">
    <source>
        <dbReference type="SAM" id="Phobius"/>
    </source>
</evidence>
<protein>
    <submittedName>
        <fullName evidence="6">Ring u-box domain-containing protein</fullName>
    </submittedName>
</protein>
<feature type="region of interest" description="Disordered" evidence="2">
    <location>
        <begin position="202"/>
        <end position="221"/>
    </location>
</feature>
<keyword evidence="3" id="KW-0472">Membrane</keyword>
<sequence>MMLACVIVGCVWMLFVMGISPVELPNVVMVLINSYGMHAAWLLRLTGPFASHFLIVFTAEPAATAFAAALGSIWHMPQSPASGAGSGSGAEAEPEIEFDGAMSFHGACSALTVAASAAAFMHACSCSALFGIGTDAAHRYRGAAGQRAHVKRGERLARAHLVARGAILAAEKSDPFGSSVGGALRASLGGASFGGGGAPLSTALLSGEARPGDESDEGDEDVFADDEATPVRRTGPSASAAAASSLSRGHGAGSNGHGSGAHSSGARGSERRTERTPSERARSMWSSLVRPHGGGHADDEDDEDEGHGSEGGNVHIHRSEDDADDARDDRATLQPSWAPASWTTGSITPRGERSCGGGGGESSAAGVWESVRQRNGSAPTGASGGGGNRAQLSGQHSAHNINSPSGQQNSHNARLPPIQDTKKRVSELASELMTCKAKLQLAQDKLHRTPGVPNTECIVCLDATVDTVILPCGHLCLCSDCGKSLVQVAKQRAQALRCPLCRIQASTTQRIFLHVEKPTEPPMPIDVLRQQQQQLSMGVKTHQAQAGTRVSGSHRVTYSAQTRGMAPSTLVRRREDAISNPPIVSYSPPENEPIFSKSMPVGGYAGMRRPSSVPPSAWS</sequence>
<dbReference type="PANTHER" id="PTHR14879">
    <property type="entry name" value="CASPASE REGULATOR, RING FINGER DOMAIN-CONTAINING"/>
    <property type="match status" value="1"/>
</dbReference>
<dbReference type="Pfam" id="PF13920">
    <property type="entry name" value="zf-C3HC4_3"/>
    <property type="match status" value="1"/>
</dbReference>
<dbReference type="EMBL" id="JWZX01002228">
    <property type="protein sequence ID" value="KOO30429.1"/>
    <property type="molecule type" value="Genomic_DNA"/>
</dbReference>
<feature type="compositionally biased region" description="Low complexity" evidence="2">
    <location>
        <begin position="235"/>
        <end position="249"/>
    </location>
</feature>
<name>A0A0M0JV65_9EUKA</name>
<feature type="compositionally biased region" description="Polar residues" evidence="2">
    <location>
        <begin position="390"/>
        <end position="412"/>
    </location>
</feature>
<proteinExistence type="predicted"/>
<dbReference type="GO" id="GO:0008270">
    <property type="term" value="F:zinc ion binding"/>
    <property type="evidence" value="ECO:0007669"/>
    <property type="project" value="UniProtKB-KW"/>
</dbReference>
<feature type="compositionally biased region" description="Gly residues" evidence="2">
    <location>
        <begin position="250"/>
        <end position="259"/>
    </location>
</feature>
<organism evidence="6 7">
    <name type="scientific">Chrysochromulina tobinii</name>
    <dbReference type="NCBI Taxonomy" id="1460289"/>
    <lineage>
        <taxon>Eukaryota</taxon>
        <taxon>Haptista</taxon>
        <taxon>Haptophyta</taxon>
        <taxon>Prymnesiophyceae</taxon>
        <taxon>Prymnesiales</taxon>
        <taxon>Chrysochromulinaceae</taxon>
        <taxon>Chrysochromulina</taxon>
    </lineage>
</organism>
<feature type="chain" id="PRO_5005602240" evidence="4">
    <location>
        <begin position="19"/>
        <end position="619"/>
    </location>
</feature>
<dbReference type="AlphaFoldDB" id="A0A0M0JV65"/>
<keyword evidence="1" id="KW-0862">Zinc</keyword>
<dbReference type="SMART" id="SM00184">
    <property type="entry name" value="RING"/>
    <property type="match status" value="1"/>
</dbReference>
<reference evidence="7" key="1">
    <citation type="journal article" date="2015" name="PLoS Genet.">
        <title>Genome Sequence and Transcriptome Analyses of Chrysochromulina tobin: Metabolic Tools for Enhanced Algal Fitness in the Prominent Order Prymnesiales (Haptophyceae).</title>
        <authorList>
            <person name="Hovde B.T."/>
            <person name="Deodato C.R."/>
            <person name="Hunsperger H.M."/>
            <person name="Ryken S.A."/>
            <person name="Yost W."/>
            <person name="Jha R.K."/>
            <person name="Patterson J."/>
            <person name="Monnat R.J. Jr."/>
            <person name="Barlow S.B."/>
            <person name="Starkenburg S.R."/>
            <person name="Cattolico R.A."/>
        </authorList>
    </citation>
    <scope>NUCLEOTIDE SEQUENCE</scope>
    <source>
        <strain evidence="7">CCMP291</strain>
    </source>
</reference>
<keyword evidence="3" id="KW-1133">Transmembrane helix</keyword>
<dbReference type="OrthoDB" id="3045089at2759"/>
<evidence type="ECO:0000259" key="5">
    <source>
        <dbReference type="PROSITE" id="PS50089"/>
    </source>
</evidence>
<feature type="transmembrane region" description="Helical" evidence="3">
    <location>
        <begin position="53"/>
        <end position="74"/>
    </location>
</feature>
<dbReference type="InterPro" id="IPR013083">
    <property type="entry name" value="Znf_RING/FYVE/PHD"/>
</dbReference>
<evidence type="ECO:0000313" key="6">
    <source>
        <dbReference type="EMBL" id="KOO30429.1"/>
    </source>
</evidence>
<keyword evidence="3" id="KW-0812">Transmembrane</keyword>
<dbReference type="InterPro" id="IPR001841">
    <property type="entry name" value="Znf_RING"/>
</dbReference>
<keyword evidence="4" id="KW-0732">Signal</keyword>
<dbReference type="PROSITE" id="PS50089">
    <property type="entry name" value="ZF_RING_2"/>
    <property type="match status" value="1"/>
</dbReference>
<keyword evidence="7" id="KW-1185">Reference proteome</keyword>
<feature type="domain" description="RING-type" evidence="5">
    <location>
        <begin position="457"/>
        <end position="502"/>
    </location>
</feature>
<keyword evidence="1" id="KW-0479">Metal-binding</keyword>
<dbReference type="PANTHER" id="PTHR14879:SF5">
    <property type="entry name" value="RING-TYPE DOMAIN-CONTAINING PROTEIN"/>
    <property type="match status" value="1"/>
</dbReference>
<accession>A0A0M0JV65</accession>
<dbReference type="Proteomes" id="UP000037460">
    <property type="component" value="Unassembled WGS sequence"/>
</dbReference>
<gene>
    <name evidence="6" type="ORF">Ctob_006043</name>
</gene>
<feature type="signal peptide" evidence="4">
    <location>
        <begin position="1"/>
        <end position="18"/>
    </location>
</feature>
<evidence type="ECO:0000256" key="2">
    <source>
        <dbReference type="SAM" id="MobiDB-lite"/>
    </source>
</evidence>
<keyword evidence="1" id="KW-0863">Zinc-finger</keyword>
<dbReference type="Gene3D" id="3.30.40.10">
    <property type="entry name" value="Zinc/RING finger domain, C3HC4 (zinc finger)"/>
    <property type="match status" value="1"/>
</dbReference>
<comment type="caution">
    <text evidence="6">The sequence shown here is derived from an EMBL/GenBank/DDBJ whole genome shotgun (WGS) entry which is preliminary data.</text>
</comment>
<feature type="compositionally biased region" description="Basic and acidic residues" evidence="2">
    <location>
        <begin position="268"/>
        <end position="282"/>
    </location>
</feature>
<evidence type="ECO:0000256" key="4">
    <source>
        <dbReference type="SAM" id="SignalP"/>
    </source>
</evidence>
<dbReference type="SUPFAM" id="SSF57850">
    <property type="entry name" value="RING/U-box"/>
    <property type="match status" value="1"/>
</dbReference>
<evidence type="ECO:0000256" key="1">
    <source>
        <dbReference type="PROSITE-ProRule" id="PRU00175"/>
    </source>
</evidence>
<dbReference type="InterPro" id="IPR051728">
    <property type="entry name" value="RING-FYVE_E3_ubiquitin-ligase"/>
</dbReference>
<feature type="region of interest" description="Disordered" evidence="2">
    <location>
        <begin position="227"/>
        <end position="417"/>
    </location>
</feature>